<evidence type="ECO:0000313" key="2">
    <source>
        <dbReference type="Proteomes" id="UP000235616"/>
    </source>
</evidence>
<comment type="caution">
    <text evidence="1">The sequence shown here is derived from an EMBL/GenBank/DDBJ whole genome shotgun (WGS) entry which is preliminary data.</text>
</comment>
<organism evidence="1 2">
    <name type="scientific">Trinickia dabaoshanensis</name>
    <dbReference type="NCBI Taxonomy" id="564714"/>
    <lineage>
        <taxon>Bacteria</taxon>
        <taxon>Pseudomonadati</taxon>
        <taxon>Pseudomonadota</taxon>
        <taxon>Betaproteobacteria</taxon>
        <taxon>Burkholderiales</taxon>
        <taxon>Burkholderiaceae</taxon>
        <taxon>Trinickia</taxon>
    </lineage>
</organism>
<dbReference type="Pfam" id="PF11876">
    <property type="entry name" value="TsiV"/>
    <property type="match status" value="1"/>
</dbReference>
<dbReference type="EMBL" id="PNYA01000002">
    <property type="protein sequence ID" value="PMS23030.1"/>
    <property type="molecule type" value="Genomic_DNA"/>
</dbReference>
<reference evidence="1 2" key="1">
    <citation type="submission" date="2018-01" db="EMBL/GenBank/DDBJ databases">
        <title>Whole genome analyses suggest that Burkholderia sensu lato contains two further novel genera in the rhizoxinica-symbiotica group Mycetohabitans gen. nov., and Trinickia gen. nov.: implications for the evolution of diazotrophy and nodulation in the Burkholderiaceae.</title>
        <authorList>
            <person name="Estrada-de los Santos P."/>
            <person name="Palmer M."/>
            <person name="Chavez-Ramirez B."/>
            <person name="Beukes C."/>
            <person name="Steenkamp E.T."/>
            <person name="Hirsch A.M."/>
            <person name="Manyaka P."/>
            <person name="Maluk M."/>
            <person name="Lafos M."/>
            <person name="Crook M."/>
            <person name="Gross E."/>
            <person name="Simon M.F."/>
            <person name="Bueno dos Reis Junior F."/>
            <person name="Poole P.S."/>
            <person name="Venter S.N."/>
            <person name="James E.K."/>
        </authorList>
    </citation>
    <scope>NUCLEOTIDE SEQUENCE [LARGE SCALE GENOMIC DNA]</scope>
    <source>
        <strain evidence="1 2">GIMN1.004</strain>
    </source>
</reference>
<accession>A0A2N7W0V4</accession>
<name>A0A2N7W0V4_9BURK</name>
<gene>
    <name evidence="1" type="ORF">C0Z18_02065</name>
</gene>
<keyword evidence="2" id="KW-1185">Reference proteome</keyword>
<evidence type="ECO:0008006" key="3">
    <source>
        <dbReference type="Google" id="ProtNLM"/>
    </source>
</evidence>
<dbReference type="Proteomes" id="UP000235616">
    <property type="component" value="Unassembled WGS sequence"/>
</dbReference>
<dbReference type="OrthoDB" id="8986326at2"/>
<sequence length="355" mass="38677">MNNQELQAWASDPSRAGTLPYAVFEPRYPHDGVGAALVVRGVLYFKGGYSRDVRRALTTCFEQYSAVAADALRWFCQDGKRPIKMAKAPTVASLASSVSEDESFTFVYSSADAIREAALYEFTVFCLEKWQAAMGTRGLDVLVFSLPVPLVKADPELMPRLFGTFANLLNAVHGHAGYAVNLPPTGREQNESSEYFMSQQLGPGIDVGDPLATKLRDLVDRIKTVDWLTLIDDGMLKRVGDLSALQSELPKDWFNLTPCAQGLLIRAGVLPQAGTPQGDREPIAPPPAYVVLNAALRDIQADTVSILQRGTVNGDAPVYNSKPSSDAWLRRFDVSEAGLLEAKAAVLDTQKLNPD</sequence>
<dbReference type="InterPro" id="IPR021815">
    <property type="entry name" value="TsiV"/>
</dbReference>
<evidence type="ECO:0000313" key="1">
    <source>
        <dbReference type="EMBL" id="PMS23030.1"/>
    </source>
</evidence>
<dbReference type="AlphaFoldDB" id="A0A2N7W0V4"/>
<protein>
    <recommendedName>
        <fullName evidence="3">DUF3396 domain-containing protein</fullName>
    </recommendedName>
</protein>
<dbReference type="RefSeq" id="WP_102643720.1">
    <property type="nucleotide sequence ID" value="NZ_PNYA01000002.1"/>
</dbReference>
<proteinExistence type="predicted"/>